<comment type="similarity">
    <text evidence="1">Belongs to the thioesterase PaaI family.</text>
</comment>
<keyword evidence="2" id="KW-0378">Hydrolase</keyword>
<dbReference type="Gene3D" id="3.10.129.10">
    <property type="entry name" value="Hotdog Thioesterase"/>
    <property type="match status" value="1"/>
</dbReference>
<dbReference type="NCBIfam" id="TIGR00369">
    <property type="entry name" value="unchar_dom_1"/>
    <property type="match status" value="1"/>
</dbReference>
<protein>
    <submittedName>
        <fullName evidence="4">Esterase</fullName>
    </submittedName>
</protein>
<evidence type="ECO:0000313" key="5">
    <source>
        <dbReference type="Proteomes" id="UP000031972"/>
    </source>
</evidence>
<sequence length="130" mass="14054">MENIHAKGTLLEALGIEIVSIGKGEVVATMPVNERTRQPFGYLHGGASVALAETVASYGSVALINLDTHTCFGLEINANHIKAKKDGIVTARAKTIHQGRTTMVWEIKIVDEKEQLLCVSRCTVAVVEKK</sequence>
<dbReference type="CDD" id="cd03443">
    <property type="entry name" value="PaaI_thioesterase"/>
    <property type="match status" value="1"/>
</dbReference>
<name>A0A0C2RPJ1_9BACL</name>
<dbReference type="FunFam" id="3.10.129.10:FF:000018">
    <property type="entry name" value="ComA operon protein"/>
    <property type="match status" value="1"/>
</dbReference>
<comment type="caution">
    <text evidence="4">The sequence shown here is derived from an EMBL/GenBank/DDBJ whole genome shotgun (WGS) entry which is preliminary data.</text>
</comment>
<dbReference type="InterPro" id="IPR006683">
    <property type="entry name" value="Thioestr_dom"/>
</dbReference>
<dbReference type="PATRIC" id="fig|220754.4.peg.3198"/>
<dbReference type="PANTHER" id="PTHR43240:SF5">
    <property type="entry name" value="1,4-DIHYDROXY-2-NAPHTHOYL-COA THIOESTERASE 1"/>
    <property type="match status" value="1"/>
</dbReference>
<dbReference type="Proteomes" id="UP000031972">
    <property type="component" value="Unassembled WGS sequence"/>
</dbReference>
<organism evidence="4 5">
    <name type="scientific">Jeotgalibacillus campisalis</name>
    <dbReference type="NCBI Taxonomy" id="220754"/>
    <lineage>
        <taxon>Bacteria</taxon>
        <taxon>Bacillati</taxon>
        <taxon>Bacillota</taxon>
        <taxon>Bacilli</taxon>
        <taxon>Bacillales</taxon>
        <taxon>Caryophanaceae</taxon>
        <taxon>Jeotgalibacillus</taxon>
    </lineage>
</organism>
<evidence type="ECO:0000256" key="1">
    <source>
        <dbReference type="ARBA" id="ARBA00008324"/>
    </source>
</evidence>
<dbReference type="GO" id="GO:0005829">
    <property type="term" value="C:cytosol"/>
    <property type="evidence" value="ECO:0007669"/>
    <property type="project" value="TreeGrafter"/>
</dbReference>
<evidence type="ECO:0000256" key="2">
    <source>
        <dbReference type="ARBA" id="ARBA00022801"/>
    </source>
</evidence>
<dbReference type="InterPro" id="IPR029069">
    <property type="entry name" value="HotDog_dom_sf"/>
</dbReference>
<keyword evidence="5" id="KW-1185">Reference proteome</keyword>
<gene>
    <name evidence="4" type="ORF">KR50_31840</name>
</gene>
<dbReference type="InterPro" id="IPR003736">
    <property type="entry name" value="PAAI_dom"/>
</dbReference>
<feature type="domain" description="Thioesterase" evidence="3">
    <location>
        <begin position="40"/>
        <end position="118"/>
    </location>
</feature>
<dbReference type="EMBL" id="JXRR01000021">
    <property type="protein sequence ID" value="KIL43664.1"/>
    <property type="molecule type" value="Genomic_DNA"/>
</dbReference>
<dbReference type="GO" id="GO:0061522">
    <property type="term" value="F:1,4-dihydroxy-2-naphthoyl-CoA thioesterase activity"/>
    <property type="evidence" value="ECO:0007669"/>
    <property type="project" value="TreeGrafter"/>
</dbReference>
<dbReference type="SUPFAM" id="SSF54637">
    <property type="entry name" value="Thioesterase/thiol ester dehydrase-isomerase"/>
    <property type="match status" value="1"/>
</dbReference>
<dbReference type="PANTHER" id="PTHR43240">
    <property type="entry name" value="1,4-DIHYDROXY-2-NAPHTHOYL-COA THIOESTERASE 1"/>
    <property type="match status" value="1"/>
</dbReference>
<proteinExistence type="inferred from homology"/>
<accession>A0A0C2RPJ1</accession>
<reference evidence="4 5" key="1">
    <citation type="submission" date="2015-01" db="EMBL/GenBank/DDBJ databases">
        <title>Jeotgalibacillus campisalis genome sequencing.</title>
        <authorList>
            <person name="Goh K.M."/>
            <person name="Chan K.-G."/>
            <person name="Yaakop A.S."/>
            <person name="Ee R."/>
            <person name="Gan H.M."/>
            <person name="Chan C.S."/>
        </authorList>
    </citation>
    <scope>NUCLEOTIDE SEQUENCE [LARGE SCALE GENOMIC DNA]</scope>
    <source>
        <strain evidence="4 5">SF-57</strain>
    </source>
</reference>
<dbReference type="Pfam" id="PF03061">
    <property type="entry name" value="4HBT"/>
    <property type="match status" value="1"/>
</dbReference>
<evidence type="ECO:0000313" key="4">
    <source>
        <dbReference type="EMBL" id="KIL43664.1"/>
    </source>
</evidence>
<dbReference type="AlphaFoldDB" id="A0A0C2RPJ1"/>
<evidence type="ECO:0000259" key="3">
    <source>
        <dbReference type="Pfam" id="PF03061"/>
    </source>
</evidence>